<feature type="transmembrane region" description="Helical" evidence="1">
    <location>
        <begin position="50"/>
        <end position="74"/>
    </location>
</feature>
<evidence type="ECO:0000313" key="3">
    <source>
        <dbReference type="Proteomes" id="UP000001971"/>
    </source>
</evidence>
<dbReference type="KEGG" id="ypa:YPA_2217"/>
<dbReference type="GeneID" id="57975672"/>
<accession>A0A0E1NZ96</accession>
<sequence length="138" mass="15933">MNLKSKIFIFWGMMDLYYIVRYIWVSLSVGKIPFVSDINNFLPMDFSVLLIYRVIVIGSMLTTISVLFTAFFFLKNKKIAIMAAFIQEPFRLIFGVYSISLIPTVINALGMTILVTNLFFLFISEGLKIYTLLIARKM</sequence>
<keyword evidence="1" id="KW-1133">Transmembrane helix</keyword>
<proteinExistence type="predicted"/>
<gene>
    <name evidence="2" type="ordered locus">YPA_2217</name>
</gene>
<keyword evidence="1" id="KW-0472">Membrane</keyword>
<dbReference type="Proteomes" id="UP000001971">
    <property type="component" value="Chromosome"/>
</dbReference>
<keyword evidence="1" id="KW-0812">Transmembrane</keyword>
<dbReference type="HOGENOM" id="CLU_145305_0_0_6"/>
<dbReference type="PATRIC" id="fig|360102.15.peg.857"/>
<evidence type="ECO:0000256" key="1">
    <source>
        <dbReference type="SAM" id="Phobius"/>
    </source>
</evidence>
<feature type="transmembrane region" description="Helical" evidence="1">
    <location>
        <begin position="7"/>
        <end position="30"/>
    </location>
</feature>
<protein>
    <submittedName>
        <fullName evidence="2">Uncharacterized protein</fullName>
    </submittedName>
</protein>
<name>A0A0E1NZ96_YERPA</name>
<reference evidence="2 3" key="1">
    <citation type="journal article" date="2006" name="J. Bacteriol.">
        <title>Complete genome sequence of Yersinia pestis strains Antiqua and Nepal516: evidence of gene reduction in an emerging pathogen.</title>
        <authorList>
            <person name="Chain P.S."/>
            <person name="Hu P."/>
            <person name="Malfatti S.A."/>
            <person name="Radnedge L."/>
            <person name="Larimer F."/>
            <person name="Vergez L.M."/>
            <person name="Worsham P."/>
            <person name="Chu M.C."/>
            <person name="Andersen G.L."/>
        </authorList>
    </citation>
    <scope>NUCLEOTIDE SEQUENCE [LARGE SCALE GENOMIC DNA]</scope>
    <source>
        <strain evidence="2 3">Antiqua</strain>
    </source>
</reference>
<organism evidence="2 3">
    <name type="scientific">Yersinia pestis bv. Antiqua (strain Antiqua)</name>
    <dbReference type="NCBI Taxonomy" id="360102"/>
    <lineage>
        <taxon>Bacteria</taxon>
        <taxon>Pseudomonadati</taxon>
        <taxon>Pseudomonadota</taxon>
        <taxon>Gammaproteobacteria</taxon>
        <taxon>Enterobacterales</taxon>
        <taxon>Yersiniaceae</taxon>
        <taxon>Yersinia</taxon>
    </lineage>
</organism>
<dbReference type="RefSeq" id="WP_002208524.1">
    <property type="nucleotide sequence ID" value="NC_008150.1"/>
</dbReference>
<evidence type="ECO:0000313" key="2">
    <source>
        <dbReference type="EMBL" id="ABG14182.1"/>
    </source>
</evidence>
<dbReference type="EMBL" id="CP000308">
    <property type="protein sequence ID" value="ABG14182.1"/>
    <property type="molecule type" value="Genomic_DNA"/>
</dbReference>
<dbReference type="AlphaFoldDB" id="A0A0E1NZ96"/>
<feature type="transmembrane region" description="Helical" evidence="1">
    <location>
        <begin position="94"/>
        <end position="123"/>
    </location>
</feature>